<protein>
    <submittedName>
        <fullName evidence="6">Glutamine synthetase family protein</fullName>
        <ecNumber evidence="6">6.3.1.-</ecNumber>
    </submittedName>
</protein>
<evidence type="ECO:0000256" key="1">
    <source>
        <dbReference type="ARBA" id="ARBA00022598"/>
    </source>
</evidence>
<dbReference type="EC" id="6.3.1.-" evidence="6"/>
<dbReference type="PANTHER" id="PTHR43785:SF12">
    <property type="entry name" value="TYPE-1 GLUTAMINE SYNTHETASE 2"/>
    <property type="match status" value="1"/>
</dbReference>
<proteinExistence type="inferred from homology"/>
<keyword evidence="1 6" id="KW-0436">Ligase</keyword>
<organism evidence="6 7">
    <name type="scientific">Microbulbifer celer</name>
    <dbReference type="NCBI Taxonomy" id="435905"/>
    <lineage>
        <taxon>Bacteria</taxon>
        <taxon>Pseudomonadati</taxon>
        <taxon>Pseudomonadota</taxon>
        <taxon>Gammaproteobacteria</taxon>
        <taxon>Cellvibrionales</taxon>
        <taxon>Microbulbiferaceae</taxon>
        <taxon>Microbulbifer</taxon>
    </lineage>
</organism>
<dbReference type="RefSeq" id="WP_230435258.1">
    <property type="nucleotide sequence ID" value="NZ_CP087715.1"/>
</dbReference>
<sequence>MDESTEIPSSAPSPDSIAPVTTSSAAPSSPAPREVRNVADAKRIVEARGLTHVKVGLFDNDGVMRGKYMSREKFFSALDHGFAFCDVVLGWDVQDQLYDNARYTGWHTGYPDAPVRILPHTCREVPFEDGMLLFLAEFSDAAEVVCPRAILRRVIRRCEQAGFLPYGALEYEFFLFDETPDSARAKGYRDLKPFTPGWFGYSMIRNSVHSDLYHEILELAQQMDFPIEGLHTETGPGVLEAAITVDNVESAGDKAALFKTFIKVLAERRGLMATFMAKWSNDYPGQSGHIHLSLRSKKDNTSAFFAQDAPHTMSEIQRQFLAGQQRLMPELLCMVAPTINSYRRLIPGFWAPTDATWGVENRTAALRVIPGSDKSQRQEYRLGAADANPYLALAAALGSGIYGIEQGWQPGAPVSGNAYATEHPAELALPRTLWDAAQRFRASPIARDLFGDDFVDHYAASREWEEREFRRHISDWELKRYFEII</sequence>
<feature type="compositionally biased region" description="Low complexity" evidence="4">
    <location>
        <begin position="7"/>
        <end position="32"/>
    </location>
</feature>
<dbReference type="SMART" id="SM01230">
    <property type="entry name" value="Gln-synt_C"/>
    <property type="match status" value="1"/>
</dbReference>
<evidence type="ECO:0000313" key="6">
    <source>
        <dbReference type="EMBL" id="MFD1218288.1"/>
    </source>
</evidence>
<accession>A0ABW3UBH9</accession>
<dbReference type="Pfam" id="PF00120">
    <property type="entry name" value="Gln-synt_C"/>
    <property type="match status" value="1"/>
</dbReference>
<comment type="similarity">
    <text evidence="2 3">Belongs to the glutamine synthetase family.</text>
</comment>
<evidence type="ECO:0000256" key="3">
    <source>
        <dbReference type="RuleBase" id="RU000384"/>
    </source>
</evidence>
<comment type="caution">
    <text evidence="6">The sequence shown here is derived from an EMBL/GenBank/DDBJ whole genome shotgun (WGS) entry which is preliminary data.</text>
</comment>
<dbReference type="Gene3D" id="3.30.590.10">
    <property type="entry name" value="Glutamine synthetase/guanido kinase, catalytic domain"/>
    <property type="match status" value="1"/>
</dbReference>
<dbReference type="GO" id="GO:0016874">
    <property type="term" value="F:ligase activity"/>
    <property type="evidence" value="ECO:0007669"/>
    <property type="project" value="UniProtKB-KW"/>
</dbReference>
<gene>
    <name evidence="6" type="ORF">ACFQ2X_16925</name>
</gene>
<feature type="domain" description="GS catalytic" evidence="5">
    <location>
        <begin position="147"/>
        <end position="485"/>
    </location>
</feature>
<dbReference type="InterPro" id="IPR014746">
    <property type="entry name" value="Gln_synth/guanido_kin_cat_dom"/>
</dbReference>
<evidence type="ECO:0000259" key="5">
    <source>
        <dbReference type="PROSITE" id="PS51987"/>
    </source>
</evidence>
<keyword evidence="7" id="KW-1185">Reference proteome</keyword>
<dbReference type="PANTHER" id="PTHR43785">
    <property type="entry name" value="GAMMA-GLUTAMYLPUTRESCINE SYNTHETASE"/>
    <property type="match status" value="1"/>
</dbReference>
<feature type="region of interest" description="Disordered" evidence="4">
    <location>
        <begin position="1"/>
        <end position="35"/>
    </location>
</feature>
<evidence type="ECO:0000256" key="4">
    <source>
        <dbReference type="SAM" id="MobiDB-lite"/>
    </source>
</evidence>
<dbReference type="SUPFAM" id="SSF55931">
    <property type="entry name" value="Glutamine synthetase/guanido kinase"/>
    <property type="match status" value="1"/>
</dbReference>
<dbReference type="EMBL" id="JBHTLR010000034">
    <property type="protein sequence ID" value="MFD1218288.1"/>
    <property type="molecule type" value="Genomic_DNA"/>
</dbReference>
<reference evidence="7" key="1">
    <citation type="journal article" date="2019" name="Int. J. Syst. Evol. Microbiol.">
        <title>The Global Catalogue of Microorganisms (GCM) 10K type strain sequencing project: providing services to taxonomists for standard genome sequencing and annotation.</title>
        <authorList>
            <consortium name="The Broad Institute Genomics Platform"/>
            <consortium name="The Broad Institute Genome Sequencing Center for Infectious Disease"/>
            <person name="Wu L."/>
            <person name="Ma J."/>
        </authorList>
    </citation>
    <scope>NUCLEOTIDE SEQUENCE [LARGE SCALE GENOMIC DNA]</scope>
    <source>
        <strain evidence="7">CCUG 54356</strain>
    </source>
</reference>
<evidence type="ECO:0000313" key="7">
    <source>
        <dbReference type="Proteomes" id="UP001597264"/>
    </source>
</evidence>
<dbReference type="Proteomes" id="UP001597264">
    <property type="component" value="Unassembled WGS sequence"/>
</dbReference>
<dbReference type="PROSITE" id="PS51987">
    <property type="entry name" value="GS_CATALYTIC"/>
    <property type="match status" value="1"/>
</dbReference>
<evidence type="ECO:0000256" key="2">
    <source>
        <dbReference type="PROSITE-ProRule" id="PRU01331"/>
    </source>
</evidence>
<dbReference type="InterPro" id="IPR008146">
    <property type="entry name" value="Gln_synth_cat_dom"/>
</dbReference>
<name>A0ABW3UBH9_9GAMM</name>